<evidence type="ECO:0000313" key="8">
    <source>
        <dbReference type="EMBL" id="GAI36478.1"/>
    </source>
</evidence>
<protein>
    <recommendedName>
        <fullName evidence="7">Sigma-54 factor interaction domain-containing protein</fullName>
    </recommendedName>
</protein>
<dbReference type="GO" id="GO:0006355">
    <property type="term" value="P:regulation of DNA-templated transcription"/>
    <property type="evidence" value="ECO:0007669"/>
    <property type="project" value="InterPro"/>
</dbReference>
<comment type="caution">
    <text evidence="8">The sequence shown here is derived from an EMBL/GenBank/DDBJ whole genome shotgun (WGS) entry which is preliminary data.</text>
</comment>
<accession>X1MYX3</accession>
<dbReference type="FunFam" id="1.10.8.60:FF:000014">
    <property type="entry name" value="DNA-binding transcriptional regulator NtrC"/>
    <property type="match status" value="1"/>
</dbReference>
<evidence type="ECO:0000256" key="4">
    <source>
        <dbReference type="ARBA" id="ARBA00023125"/>
    </source>
</evidence>
<gene>
    <name evidence="8" type="ORF">S06H3_40313</name>
</gene>
<dbReference type="FunFam" id="3.40.50.300:FF:000006">
    <property type="entry name" value="DNA-binding transcriptional regulator NtrC"/>
    <property type="match status" value="1"/>
</dbReference>
<dbReference type="GO" id="GO:0005524">
    <property type="term" value="F:ATP binding"/>
    <property type="evidence" value="ECO:0007669"/>
    <property type="project" value="UniProtKB-KW"/>
</dbReference>
<dbReference type="PROSITE" id="PS00675">
    <property type="entry name" value="SIGMA54_INTERACT_1"/>
    <property type="match status" value="1"/>
</dbReference>
<dbReference type="InterPro" id="IPR027417">
    <property type="entry name" value="P-loop_NTPase"/>
</dbReference>
<evidence type="ECO:0000256" key="3">
    <source>
        <dbReference type="ARBA" id="ARBA00023015"/>
    </source>
</evidence>
<dbReference type="SUPFAM" id="SSF52540">
    <property type="entry name" value="P-loop containing nucleoside triphosphate hydrolases"/>
    <property type="match status" value="1"/>
</dbReference>
<dbReference type="PROSITE" id="PS00676">
    <property type="entry name" value="SIGMA54_INTERACT_2"/>
    <property type="match status" value="1"/>
</dbReference>
<dbReference type="InterPro" id="IPR003593">
    <property type="entry name" value="AAA+_ATPase"/>
</dbReference>
<evidence type="ECO:0000259" key="7">
    <source>
        <dbReference type="PROSITE" id="PS50045"/>
    </source>
</evidence>
<dbReference type="CDD" id="cd00009">
    <property type="entry name" value="AAA"/>
    <property type="match status" value="1"/>
</dbReference>
<dbReference type="InterPro" id="IPR025943">
    <property type="entry name" value="Sigma_54_int_dom_ATP-bd_2"/>
</dbReference>
<keyword evidence="6" id="KW-0804">Transcription</keyword>
<dbReference type="PANTHER" id="PTHR32071">
    <property type="entry name" value="TRANSCRIPTIONAL REGULATORY PROTEIN"/>
    <property type="match status" value="1"/>
</dbReference>
<dbReference type="PROSITE" id="PS50045">
    <property type="entry name" value="SIGMA54_INTERACT_4"/>
    <property type="match status" value="1"/>
</dbReference>
<feature type="non-terminal residue" evidence="8">
    <location>
        <position position="1"/>
    </location>
</feature>
<keyword evidence="5" id="KW-0010">Activator</keyword>
<dbReference type="EMBL" id="BARV01024730">
    <property type="protein sequence ID" value="GAI36478.1"/>
    <property type="molecule type" value="Genomic_DNA"/>
</dbReference>
<name>X1MYX3_9ZZZZ</name>
<keyword evidence="3" id="KW-0805">Transcription regulation</keyword>
<evidence type="ECO:0000256" key="1">
    <source>
        <dbReference type="ARBA" id="ARBA00022741"/>
    </source>
</evidence>
<dbReference type="Gene3D" id="3.40.50.300">
    <property type="entry name" value="P-loop containing nucleotide triphosphate hydrolases"/>
    <property type="match status" value="1"/>
</dbReference>
<dbReference type="InterPro" id="IPR025944">
    <property type="entry name" value="Sigma_54_int_dom_CS"/>
</dbReference>
<organism evidence="8">
    <name type="scientific">marine sediment metagenome</name>
    <dbReference type="NCBI Taxonomy" id="412755"/>
    <lineage>
        <taxon>unclassified sequences</taxon>
        <taxon>metagenomes</taxon>
        <taxon>ecological metagenomes</taxon>
    </lineage>
</organism>
<dbReference type="PROSITE" id="PS00688">
    <property type="entry name" value="SIGMA54_INTERACT_3"/>
    <property type="match status" value="1"/>
</dbReference>
<sequence length="266" mass="29671">GKSDKIRSVLELIRTLAQSNCTVLIRGETGTGKEMVAEAIHYCGARRSQPFIAVNCAAIPEALMESELFGYEKGAFTDATRAKPGKFELASGGTLFMDEIGDMSLALQSKILRVIQNRSFERLGGTKSVKVNPRLIAATNKNLEELIAKESFREDLYYRLNVVSIHVPPLRERKEDIPLLVNHFLKKYNKTGSKVVKGVSSRALELLVDYDWPGNIRELENVIERAIVLRQDEMLLTRSISLPAGEKSLPSRIPFNSRHASLADTE</sequence>
<dbReference type="Pfam" id="PF25601">
    <property type="entry name" value="AAA_lid_14"/>
    <property type="match status" value="1"/>
</dbReference>
<keyword evidence="4" id="KW-0238">DNA-binding</keyword>
<feature type="non-terminal residue" evidence="8">
    <location>
        <position position="266"/>
    </location>
</feature>
<evidence type="ECO:0000256" key="5">
    <source>
        <dbReference type="ARBA" id="ARBA00023159"/>
    </source>
</evidence>
<dbReference type="Pfam" id="PF00158">
    <property type="entry name" value="Sigma54_activat"/>
    <property type="match status" value="1"/>
</dbReference>
<dbReference type="InterPro" id="IPR025662">
    <property type="entry name" value="Sigma_54_int_dom_ATP-bd_1"/>
</dbReference>
<keyword evidence="1" id="KW-0547">Nucleotide-binding</keyword>
<dbReference type="GO" id="GO:0003677">
    <property type="term" value="F:DNA binding"/>
    <property type="evidence" value="ECO:0007669"/>
    <property type="project" value="UniProtKB-KW"/>
</dbReference>
<keyword evidence="2" id="KW-0067">ATP-binding</keyword>
<dbReference type="Gene3D" id="1.10.8.60">
    <property type="match status" value="1"/>
</dbReference>
<reference evidence="8" key="1">
    <citation type="journal article" date="2014" name="Front. Microbiol.">
        <title>High frequency of phylogenetically diverse reductive dehalogenase-homologous genes in deep subseafloor sedimentary metagenomes.</title>
        <authorList>
            <person name="Kawai M."/>
            <person name="Futagami T."/>
            <person name="Toyoda A."/>
            <person name="Takaki Y."/>
            <person name="Nishi S."/>
            <person name="Hori S."/>
            <person name="Arai W."/>
            <person name="Tsubouchi T."/>
            <person name="Morono Y."/>
            <person name="Uchiyama I."/>
            <person name="Ito T."/>
            <person name="Fujiyama A."/>
            <person name="Inagaki F."/>
            <person name="Takami H."/>
        </authorList>
    </citation>
    <scope>NUCLEOTIDE SEQUENCE</scope>
    <source>
        <strain evidence="8">Expedition CK06-06</strain>
    </source>
</reference>
<proteinExistence type="predicted"/>
<evidence type="ECO:0000256" key="6">
    <source>
        <dbReference type="ARBA" id="ARBA00023163"/>
    </source>
</evidence>
<dbReference type="SMART" id="SM00382">
    <property type="entry name" value="AAA"/>
    <property type="match status" value="1"/>
</dbReference>
<dbReference type="InterPro" id="IPR058031">
    <property type="entry name" value="AAA_lid_NorR"/>
</dbReference>
<feature type="domain" description="Sigma-54 factor interaction" evidence="7">
    <location>
        <begin position="1"/>
        <end position="228"/>
    </location>
</feature>
<evidence type="ECO:0000256" key="2">
    <source>
        <dbReference type="ARBA" id="ARBA00022840"/>
    </source>
</evidence>
<dbReference type="AlphaFoldDB" id="X1MYX3"/>
<dbReference type="InterPro" id="IPR002078">
    <property type="entry name" value="Sigma_54_int"/>
</dbReference>